<dbReference type="PANTHER" id="PTHR33376">
    <property type="match status" value="1"/>
</dbReference>
<evidence type="ECO:0000256" key="3">
    <source>
        <dbReference type="ARBA" id="ARBA00022729"/>
    </source>
</evidence>
<dbReference type="InterPro" id="IPR038404">
    <property type="entry name" value="TRAP_DctP_sf"/>
</dbReference>
<dbReference type="NCBIfam" id="NF037995">
    <property type="entry name" value="TRAP_S1"/>
    <property type="match status" value="1"/>
</dbReference>
<dbReference type="KEGG" id="bda:FSZ17_01995"/>
<keyword evidence="2" id="KW-0813">Transport</keyword>
<gene>
    <name evidence="4" type="ORF">FSZ17_01995</name>
</gene>
<proteinExistence type="inferred from homology"/>
<keyword evidence="5" id="KW-1185">Reference proteome</keyword>
<accession>A0A5B8ZCI4</accession>
<dbReference type="Gene3D" id="3.40.190.170">
    <property type="entry name" value="Bacterial extracellular solute-binding protein, family 7"/>
    <property type="match status" value="1"/>
</dbReference>
<dbReference type="Proteomes" id="UP000321555">
    <property type="component" value="Chromosome"/>
</dbReference>
<organism evidence="4 5">
    <name type="scientific">Cytobacillus dafuensis</name>
    <name type="common">Bacillus dafuensis</name>
    <dbReference type="NCBI Taxonomy" id="1742359"/>
    <lineage>
        <taxon>Bacteria</taxon>
        <taxon>Bacillati</taxon>
        <taxon>Bacillota</taxon>
        <taxon>Bacilli</taxon>
        <taxon>Bacillales</taxon>
        <taxon>Bacillaceae</taxon>
        <taxon>Cytobacillus</taxon>
    </lineage>
</organism>
<reference evidence="5" key="1">
    <citation type="submission" date="2019-08" db="EMBL/GenBank/DDBJ databases">
        <authorList>
            <person name="Zheng X."/>
        </authorList>
    </citation>
    <scope>NUCLEOTIDE SEQUENCE [LARGE SCALE GENOMIC DNA]</scope>
    <source>
        <strain evidence="5">FJAT-25496</strain>
    </source>
</reference>
<dbReference type="AlphaFoldDB" id="A0A5B8ZCI4"/>
<name>A0A5B8ZCI4_CYTDA</name>
<dbReference type="GO" id="GO:0030288">
    <property type="term" value="C:outer membrane-bounded periplasmic space"/>
    <property type="evidence" value="ECO:0007669"/>
    <property type="project" value="InterPro"/>
</dbReference>
<dbReference type="STRING" id="1742359.GCA_001439625_01190"/>
<evidence type="ECO:0000313" key="4">
    <source>
        <dbReference type="EMBL" id="QED49973.1"/>
    </source>
</evidence>
<protein>
    <submittedName>
        <fullName evidence="4">DctP family TRAP transporter solute-binding subunit</fullName>
    </submittedName>
</protein>
<dbReference type="OrthoDB" id="9776801at2"/>
<keyword evidence="3" id="KW-0732">Signal</keyword>
<dbReference type="GO" id="GO:0055085">
    <property type="term" value="P:transmembrane transport"/>
    <property type="evidence" value="ECO:0007669"/>
    <property type="project" value="InterPro"/>
</dbReference>
<evidence type="ECO:0000313" key="5">
    <source>
        <dbReference type="Proteomes" id="UP000321555"/>
    </source>
</evidence>
<dbReference type="NCBIfam" id="TIGR00787">
    <property type="entry name" value="dctP"/>
    <property type="match status" value="1"/>
</dbReference>
<dbReference type="Pfam" id="PF03480">
    <property type="entry name" value="DctP"/>
    <property type="match status" value="1"/>
</dbReference>
<dbReference type="PANTHER" id="PTHR33376:SF7">
    <property type="entry name" value="C4-DICARBOXYLATE-BINDING PROTEIN DCTB"/>
    <property type="match status" value="1"/>
</dbReference>
<sequence>MNNFKWRALLIGAVLLLVLFGCQSTAYPIDFEQLSEDERIVIRFSHVVGEDTPKGLAARKFAQLVKERSNGLVEVQVFPNGFLYKDGEEMEALLQGDVQMIAPATSKVTTLIPEWSVIDLPFAFDRYEEIHDYLATPAGQDLISKFDSQGLHMLGVWDNGFKQISNRDYPIYDPDNLQHLKMRIMPSDIIYEQFSSLGAIPQEIDFNILFHYLERGDIDGQENTLSNITSKNLYLLQNYLTISNHGYLGYVLLMNKQFWEDLPEHVQVLIADTLKEVSEWERETARNLNAEKLAELEACKCIDIYHLSPEEKQAWEKEFKPVYDYFKERFGTKYIEALPKYHKK</sequence>
<dbReference type="InterPro" id="IPR018389">
    <property type="entry name" value="DctP_fam"/>
</dbReference>
<evidence type="ECO:0000256" key="2">
    <source>
        <dbReference type="ARBA" id="ARBA00022448"/>
    </source>
</evidence>
<comment type="similarity">
    <text evidence="1">Belongs to the bacterial solute-binding protein 7 family.</text>
</comment>
<dbReference type="EMBL" id="CP042593">
    <property type="protein sequence ID" value="QED49973.1"/>
    <property type="molecule type" value="Genomic_DNA"/>
</dbReference>
<dbReference type="PROSITE" id="PS51257">
    <property type="entry name" value="PROKAR_LIPOPROTEIN"/>
    <property type="match status" value="1"/>
</dbReference>
<dbReference type="PIRSF" id="PIRSF006470">
    <property type="entry name" value="DctB"/>
    <property type="match status" value="1"/>
</dbReference>
<evidence type="ECO:0000256" key="1">
    <source>
        <dbReference type="ARBA" id="ARBA00009023"/>
    </source>
</evidence>
<dbReference type="InterPro" id="IPR004682">
    <property type="entry name" value="TRAP_DctP"/>
</dbReference>